<evidence type="ECO:0000259" key="1">
    <source>
        <dbReference type="PROSITE" id="PS51186"/>
    </source>
</evidence>
<dbReference type="AlphaFoldDB" id="A0A1T2XNU5"/>
<keyword evidence="3" id="KW-1185">Reference proteome</keyword>
<dbReference type="Gene3D" id="3.40.630.30">
    <property type="match status" value="1"/>
</dbReference>
<dbReference type="InterPro" id="IPR000182">
    <property type="entry name" value="GNAT_dom"/>
</dbReference>
<comment type="caution">
    <text evidence="2">The sequence shown here is derived from an EMBL/GenBank/DDBJ whole genome shotgun (WGS) entry which is preliminary data.</text>
</comment>
<dbReference type="Proteomes" id="UP000190188">
    <property type="component" value="Unassembled WGS sequence"/>
</dbReference>
<accession>A0A1T2XNU5</accession>
<dbReference type="InterPro" id="IPR051531">
    <property type="entry name" value="N-acetyltransferase"/>
</dbReference>
<evidence type="ECO:0000313" key="3">
    <source>
        <dbReference type="Proteomes" id="UP000190188"/>
    </source>
</evidence>
<dbReference type="OrthoDB" id="9785602at2"/>
<dbReference type="SUPFAM" id="SSF55729">
    <property type="entry name" value="Acyl-CoA N-acyltransferases (Nat)"/>
    <property type="match status" value="1"/>
</dbReference>
<feature type="domain" description="N-acetyltransferase" evidence="1">
    <location>
        <begin position="19"/>
        <end position="180"/>
    </location>
</feature>
<reference evidence="2 3" key="1">
    <citation type="submission" date="2017-01" db="EMBL/GenBank/DDBJ databases">
        <title>Genome analysis of Paenibacillus selenitrireducens ES3-24.</title>
        <authorList>
            <person name="Xu D."/>
            <person name="Yao R."/>
            <person name="Zheng S."/>
        </authorList>
    </citation>
    <scope>NUCLEOTIDE SEQUENCE [LARGE SCALE GENOMIC DNA]</scope>
    <source>
        <strain evidence="2 3">ES3-24</strain>
    </source>
</reference>
<dbReference type="PANTHER" id="PTHR43792">
    <property type="entry name" value="GNAT FAMILY, PUTATIVE (AFU_ORTHOLOGUE AFUA_3G00765)-RELATED-RELATED"/>
    <property type="match status" value="1"/>
</dbReference>
<organism evidence="2 3">
    <name type="scientific">Paenibacillus selenitireducens</name>
    <dbReference type="NCBI Taxonomy" id="1324314"/>
    <lineage>
        <taxon>Bacteria</taxon>
        <taxon>Bacillati</taxon>
        <taxon>Bacillota</taxon>
        <taxon>Bacilli</taxon>
        <taxon>Bacillales</taxon>
        <taxon>Paenibacillaceae</taxon>
        <taxon>Paenibacillus</taxon>
    </lineage>
</organism>
<proteinExistence type="predicted"/>
<dbReference type="GO" id="GO:0008999">
    <property type="term" value="F:protein-N-terminal-alanine acetyltransferase activity"/>
    <property type="evidence" value="ECO:0007669"/>
    <property type="project" value="TreeGrafter"/>
</dbReference>
<keyword evidence="2" id="KW-0808">Transferase</keyword>
<protein>
    <submittedName>
        <fullName evidence="2">GNAT family N-acetyltransferase</fullName>
    </submittedName>
</protein>
<evidence type="ECO:0000313" key="2">
    <source>
        <dbReference type="EMBL" id="OPA81547.1"/>
    </source>
</evidence>
<gene>
    <name evidence="2" type="ORF">BVG16_02925</name>
</gene>
<dbReference type="EMBL" id="MSZX01000001">
    <property type="protein sequence ID" value="OPA81547.1"/>
    <property type="molecule type" value="Genomic_DNA"/>
</dbReference>
<dbReference type="InterPro" id="IPR016181">
    <property type="entry name" value="Acyl_CoA_acyltransferase"/>
</dbReference>
<sequence length="190" mass="22332">MLRVADIFGRFPQLETEQLILRKMRKDDARDLYEYASDPDVSRHTLWNAHRSLLDSQRFLEAVIEQYKSKEVTNWGIEHKADRKFIGTCGFVYWNPDHRRAEIGYALSKSYWNQGIMSEAAHAVMQFGFKKMLLNRLEARCNVENIGSERVMQKIGMTYEGTIREQLLIRGKFEDVKLYSILRSEVSLEC</sequence>
<dbReference type="Pfam" id="PF13302">
    <property type="entry name" value="Acetyltransf_3"/>
    <property type="match status" value="1"/>
</dbReference>
<dbReference type="GO" id="GO:0005737">
    <property type="term" value="C:cytoplasm"/>
    <property type="evidence" value="ECO:0007669"/>
    <property type="project" value="TreeGrafter"/>
</dbReference>
<dbReference type="PANTHER" id="PTHR43792:SF9">
    <property type="entry name" value="RIBOSOMAL-PROTEIN-ALANINE ACETYLTRANSFERASE"/>
    <property type="match status" value="1"/>
</dbReference>
<dbReference type="PROSITE" id="PS51186">
    <property type="entry name" value="GNAT"/>
    <property type="match status" value="1"/>
</dbReference>
<dbReference type="STRING" id="1324314.BVG16_02925"/>
<name>A0A1T2XNU5_9BACL</name>